<evidence type="ECO:0000259" key="1">
    <source>
        <dbReference type="Pfam" id="PF14346"/>
    </source>
</evidence>
<proteinExistence type="predicted"/>
<evidence type="ECO:0000313" key="2">
    <source>
        <dbReference type="EMBL" id="AMN46314.1"/>
    </source>
</evidence>
<accession>A0A127F7B7</accession>
<dbReference type="InterPro" id="IPR025511">
    <property type="entry name" value="DUF4398"/>
</dbReference>
<dbReference type="Proteomes" id="UP000070250">
    <property type="component" value="Chromosome"/>
</dbReference>
<reference evidence="2 3" key="1">
    <citation type="submission" date="2015-06" db="EMBL/GenBank/DDBJ databases">
        <title>A Comprehensive Approach to Explore the Metabolic and Phylogenetic Diversity of Bacterial Steroid Degradation in the Environment: Testosterone as an Example.</title>
        <authorList>
            <person name="Yang F.-C."/>
            <person name="Chen Y.-L."/>
            <person name="Yu C.-P."/>
            <person name="Tang S.-L."/>
            <person name="Wang P.-H."/>
            <person name="Ismail W."/>
            <person name="Wang C.-H."/>
            <person name="Yang C.-Y."/>
            <person name="Chiang Y.-R."/>
        </authorList>
    </citation>
    <scope>NUCLEOTIDE SEQUENCE [LARGE SCALE GENOMIC DNA]</scope>
    <source>
        <strain evidence="2 3">DSM 18526</strain>
    </source>
</reference>
<dbReference type="AlphaFoldDB" id="A0A127F7B7"/>
<sequence>MLLVSIGLSACVGAPVQEMSNARQAIRAARDAGALQKEPQKLTEAQALLDRAEGNLHKRSYRDARRDAIAARDKAAEVLDAMQLASHTGTGS</sequence>
<dbReference type="KEGG" id="sdf:ACG33_04165"/>
<dbReference type="Pfam" id="PF14346">
    <property type="entry name" value="DUF4398"/>
    <property type="match status" value="1"/>
</dbReference>
<dbReference type="STRING" id="465721.ACG33_04165"/>
<feature type="domain" description="DUF4398" evidence="1">
    <location>
        <begin position="17"/>
        <end position="76"/>
    </location>
</feature>
<evidence type="ECO:0000313" key="3">
    <source>
        <dbReference type="Proteomes" id="UP000070250"/>
    </source>
</evidence>
<gene>
    <name evidence="2" type="ORF">ACG33_04165</name>
</gene>
<dbReference type="Gene3D" id="1.20.1270.390">
    <property type="match status" value="1"/>
</dbReference>
<organism evidence="2 3">
    <name type="scientific">Steroidobacter denitrificans</name>
    <dbReference type="NCBI Taxonomy" id="465721"/>
    <lineage>
        <taxon>Bacteria</taxon>
        <taxon>Pseudomonadati</taxon>
        <taxon>Pseudomonadota</taxon>
        <taxon>Gammaproteobacteria</taxon>
        <taxon>Steroidobacterales</taxon>
        <taxon>Steroidobacteraceae</taxon>
        <taxon>Steroidobacter</taxon>
    </lineage>
</organism>
<protein>
    <recommendedName>
        <fullName evidence="1">DUF4398 domain-containing protein</fullName>
    </recommendedName>
</protein>
<dbReference type="EMBL" id="CP011971">
    <property type="protein sequence ID" value="AMN46314.1"/>
    <property type="molecule type" value="Genomic_DNA"/>
</dbReference>
<keyword evidence="3" id="KW-1185">Reference proteome</keyword>
<name>A0A127F7B7_STEDE</name>